<dbReference type="PROSITE" id="PS50878">
    <property type="entry name" value="RT_POL"/>
    <property type="match status" value="1"/>
</dbReference>
<keyword evidence="2" id="KW-0695">RNA-directed DNA polymerase</keyword>
<dbReference type="Proteomes" id="UP001151760">
    <property type="component" value="Unassembled WGS sequence"/>
</dbReference>
<proteinExistence type="predicted"/>
<reference evidence="2" key="2">
    <citation type="submission" date="2022-01" db="EMBL/GenBank/DDBJ databases">
        <authorList>
            <person name="Yamashiro T."/>
            <person name="Shiraishi A."/>
            <person name="Satake H."/>
            <person name="Nakayama K."/>
        </authorList>
    </citation>
    <scope>NUCLEOTIDE SEQUENCE</scope>
</reference>
<name>A0ABQ5ISI1_9ASTR</name>
<evidence type="ECO:0000313" key="3">
    <source>
        <dbReference type="Proteomes" id="UP001151760"/>
    </source>
</evidence>
<reference evidence="2" key="1">
    <citation type="journal article" date="2022" name="Int. J. Mol. Sci.">
        <title>Draft Genome of Tanacetum Coccineum: Genomic Comparison of Closely Related Tanacetum-Family Plants.</title>
        <authorList>
            <person name="Yamashiro T."/>
            <person name="Shiraishi A."/>
            <person name="Nakayama K."/>
            <person name="Satake H."/>
        </authorList>
    </citation>
    <scope>NUCLEOTIDE SEQUENCE</scope>
</reference>
<comment type="caution">
    <text evidence="2">The sequence shown here is derived from an EMBL/GenBank/DDBJ whole genome shotgun (WGS) entry which is preliminary data.</text>
</comment>
<dbReference type="PANTHER" id="PTHR33116:SF76">
    <property type="entry name" value="DUF4283 DOMAIN-CONTAINING PROTEIN"/>
    <property type="match status" value="1"/>
</dbReference>
<feature type="domain" description="Reverse transcriptase" evidence="1">
    <location>
        <begin position="162"/>
        <end position="441"/>
    </location>
</feature>
<organism evidence="2 3">
    <name type="scientific">Tanacetum coccineum</name>
    <dbReference type="NCBI Taxonomy" id="301880"/>
    <lineage>
        <taxon>Eukaryota</taxon>
        <taxon>Viridiplantae</taxon>
        <taxon>Streptophyta</taxon>
        <taxon>Embryophyta</taxon>
        <taxon>Tracheophyta</taxon>
        <taxon>Spermatophyta</taxon>
        <taxon>Magnoliopsida</taxon>
        <taxon>eudicotyledons</taxon>
        <taxon>Gunneridae</taxon>
        <taxon>Pentapetalae</taxon>
        <taxon>asterids</taxon>
        <taxon>campanulids</taxon>
        <taxon>Asterales</taxon>
        <taxon>Asteraceae</taxon>
        <taxon>Asteroideae</taxon>
        <taxon>Anthemideae</taxon>
        <taxon>Anthemidinae</taxon>
        <taxon>Tanacetum</taxon>
    </lineage>
</organism>
<dbReference type="CDD" id="cd01650">
    <property type="entry name" value="RT_nLTR_like"/>
    <property type="match status" value="1"/>
</dbReference>
<dbReference type="GO" id="GO:0003964">
    <property type="term" value="F:RNA-directed DNA polymerase activity"/>
    <property type="evidence" value="ECO:0007669"/>
    <property type="project" value="UniProtKB-KW"/>
</dbReference>
<gene>
    <name evidence="2" type="ORF">Tco_1113033</name>
</gene>
<keyword evidence="2" id="KW-0548">Nucleotidyltransferase</keyword>
<dbReference type="InterPro" id="IPR043502">
    <property type="entry name" value="DNA/RNA_pol_sf"/>
</dbReference>
<keyword evidence="3" id="KW-1185">Reference proteome</keyword>
<accession>A0ABQ5ISI1</accession>
<dbReference type="PANTHER" id="PTHR33116">
    <property type="entry name" value="REVERSE TRANSCRIPTASE ZINC-BINDING DOMAIN-CONTAINING PROTEIN-RELATED-RELATED"/>
    <property type="match status" value="1"/>
</dbReference>
<protein>
    <submittedName>
        <fullName evidence="2">RNA-directed DNA polymerase, eukaryota, reverse transcriptase zinc-binding domain protein</fullName>
    </submittedName>
</protein>
<dbReference type="InterPro" id="IPR000477">
    <property type="entry name" value="RT_dom"/>
</dbReference>
<evidence type="ECO:0000313" key="2">
    <source>
        <dbReference type="EMBL" id="GJU02695.1"/>
    </source>
</evidence>
<dbReference type="SUPFAM" id="SSF56672">
    <property type="entry name" value="DNA/RNA polymerases"/>
    <property type="match status" value="1"/>
</dbReference>
<dbReference type="Pfam" id="PF00078">
    <property type="entry name" value="RVT_1"/>
    <property type="match status" value="1"/>
</dbReference>
<sequence length="716" mass="82905">MEVVKIGWSIHVSGFLMYRVVKKLKYLKKHFRKLLYEKGNLHNNVEKFRVELDQVQRDLDADPSNANLREEEAIYVQAYNDAFITLEKFLKQKAKVEWLRLGDSNSAYFHKAIKGRIAEIVLMLSLLWRVKRVLMRILDVEDAAAMVRPVTSQEDVTVAVQEFFVNGKLLKELNHTLIALIPKVSAPSRINDYRPISCCNVLFKCISKIIANRIKECLKGLISPNQSALIPGRRISDNILLTQELMHNYHLDRGTPRCAFKVDIQKAYDTIDWEFLRKVLISFGFHNQMITWIMECVSTTSYSVCVNGDLHGYFKGKRGLRQGDPLSPYLFTLIMEVFTLMLQRRTRESQAFTYQRYCSDLELINLCFTDNMFIFAHGDPESATIIMEALDEFKNASGLVPSLPKSTAYFCIVLNYTKHAILQILSFEEGRLPVKYLGVPLVSSRLIYRDCKELIEKVQHRIRDWKNKSLSAAGRLQLVKSVIGSMHVYWASVFILPSRVLLDFEQLMRNCLWSHGDSQKGKSKVAWEVVCLPMKEGGLGVRRLELFNKALMVTHIWNLLSRKESLWVKWVHTYKLRDRHFFEVPLRGNSLLSPKTYIELDWTSSSNVKDVRHYGGLGLYEVITNNTMDSSWNLGVMKAIFDAIKMEVHRMSELIEKVMKILFRLMDEMPLVLLVWLDQTTIVSGLERLSKMLQEAACGGHEKQLERLRRMQQDAL</sequence>
<keyword evidence="2" id="KW-0808">Transferase</keyword>
<dbReference type="EMBL" id="BQNB010021086">
    <property type="protein sequence ID" value="GJU02695.1"/>
    <property type="molecule type" value="Genomic_DNA"/>
</dbReference>
<evidence type="ECO:0000259" key="1">
    <source>
        <dbReference type="PROSITE" id="PS50878"/>
    </source>
</evidence>